<dbReference type="InterPro" id="IPR035979">
    <property type="entry name" value="RBD_domain_sf"/>
</dbReference>
<dbReference type="SUPFAM" id="SSF54928">
    <property type="entry name" value="RNA-binding domain, RBD"/>
    <property type="match status" value="1"/>
</dbReference>
<accession>R0GDI5</accession>
<dbReference type="PANTHER" id="PTHR32227">
    <property type="entry name" value="GLUCAN ENDO-1,3-BETA-GLUCOSIDASE BG1-RELATED-RELATED"/>
    <property type="match status" value="1"/>
</dbReference>
<dbReference type="Gene3D" id="4.10.1060.10">
    <property type="entry name" value="Zinc finger, RanBP2-type"/>
    <property type="match status" value="1"/>
</dbReference>
<keyword evidence="12" id="KW-0539">Nucleus</keyword>
<sequence length="918" mass="96345">TAGAVGVNWGTEASHPLPPSKVVELLKSNSIAKVKLFDADPKVLRALSGSNIGVTVGIPNSMVKSLNASRKVAESWVHDNVTRYFNGGNRVRIEYVAVGDEPFLQSYGNQYRPFVIGAAMNIQNALAKASLASEVKVVVPSSFDSFLSKSGRPSSGHFRADLNKTMIELLSFLTKHHSPFFVTISPFLSFHQNKNISLDFSLFKETAQAHKDGRKTYRNSYDLSYDTLASALSSIGFSDVDIVVSKIGWPTDGAANATSPTAEVFLKGLMGHLEKKTGSLLRPPIETYIGSLLDEDQRNISSGNFERHWGVFTFDGQAKYGFSFNHNSKKLVNAQNVQYLPPKWCVVNNNKDLSNASARLLEACAVADCTSILPGGTCAGIGWPGNVSYAFNSLYQQNDHSAESCSFGGLGLITTVDPSVDNCRFSIQLDTSHSSSQNPIFCQRWPLLLLLFLLCEVYRPIRNDAASNNKKIKTKKVSPVIFWKPVMAGMYNQDGGGGAPIPSYGGDGYGGGGGYGGGDSGYGGRSSSGGGGYGGRGGYGGGGGRGNRGGGYQGGDRGGRGSGGGGRGGGGRDGGGKDGDWRCPNPSCGNVNFARRVECNKCGAPAPSGAGAGAGDRGGGGYSRGGGASDRGGARGGRNDSGRSYESSRYDGGSRVGGSYGTGSQQRDNGSYGQAPPPPAAIPSYDGSGTYPPPSGYGMEAVPPPSSYSGGPPSYGGPRGGYGSDAPSPGGRGGRAGGYDGSSAPRRQESSYEDAAAENRTQVKQCDADCDDTCDNARIYISNLPPNVTTDELKDLFGGIGQVGRIKQKRGYKDQWPYNIKIYTDEKGNHKGDACLAYEDPSAAHSAGGFFNNYEMRGSKISVTMAEKSAPRAPTFDQRGGGRGGGGGYGGGGGDRRRDNYGSGPDRNHHGGNRSRPY</sequence>
<keyword evidence="10 16" id="KW-0694">RNA-binding</keyword>
<evidence type="ECO:0000256" key="16">
    <source>
        <dbReference type="PROSITE-ProRule" id="PRU00176"/>
    </source>
</evidence>
<dbReference type="PROSITE" id="PS50102">
    <property type="entry name" value="RRM"/>
    <property type="match status" value="1"/>
</dbReference>
<evidence type="ECO:0000256" key="3">
    <source>
        <dbReference type="ARBA" id="ARBA00008773"/>
    </source>
</evidence>
<dbReference type="Gene3D" id="3.30.70.330">
    <property type="match status" value="1"/>
</dbReference>
<evidence type="ECO:0000256" key="4">
    <source>
        <dbReference type="ARBA" id="ARBA00012780"/>
    </source>
</evidence>
<dbReference type="FunFam" id="3.30.70.330:FF:001038">
    <property type="entry name" value="BnaA10g11870D protein"/>
    <property type="match status" value="1"/>
</dbReference>
<feature type="region of interest" description="Disordered" evidence="19">
    <location>
        <begin position="544"/>
        <end position="584"/>
    </location>
</feature>
<comment type="similarity">
    <text evidence="3 18">Belongs to the glycosyl hydrolase 17 family.</text>
</comment>
<dbReference type="InterPro" id="IPR012677">
    <property type="entry name" value="Nucleotide-bd_a/b_plait_sf"/>
</dbReference>
<dbReference type="Pfam" id="PF00332">
    <property type="entry name" value="Glyco_hydro_17"/>
    <property type="match status" value="1"/>
</dbReference>
<evidence type="ECO:0000256" key="1">
    <source>
        <dbReference type="ARBA" id="ARBA00000382"/>
    </source>
</evidence>
<dbReference type="SUPFAM" id="SSF90209">
    <property type="entry name" value="Ran binding protein zinc finger-like"/>
    <property type="match status" value="1"/>
</dbReference>
<evidence type="ECO:0000256" key="13">
    <source>
        <dbReference type="ARBA" id="ARBA00023295"/>
    </source>
</evidence>
<dbReference type="EC" id="3.2.1.39" evidence="4"/>
<dbReference type="SMART" id="SM00547">
    <property type="entry name" value="ZnF_RBZ"/>
    <property type="match status" value="1"/>
</dbReference>
<dbReference type="eggNOG" id="KOG1995">
    <property type="taxonomic scope" value="Eukaryota"/>
</dbReference>
<evidence type="ECO:0000256" key="6">
    <source>
        <dbReference type="ARBA" id="ARBA00022729"/>
    </source>
</evidence>
<dbReference type="CDD" id="cd12280">
    <property type="entry name" value="RRM_FET"/>
    <property type="match status" value="1"/>
</dbReference>
<feature type="compositionally biased region" description="Gly residues" evidence="19">
    <location>
        <begin position="879"/>
        <end position="893"/>
    </location>
</feature>
<keyword evidence="6" id="KW-0732">Signal</keyword>
<dbReference type="InterPro" id="IPR012946">
    <property type="entry name" value="X8"/>
</dbReference>
<dbReference type="AlphaFoldDB" id="R0GDI5"/>
<feature type="domain" description="RRM" evidence="20">
    <location>
        <begin position="777"/>
        <end position="868"/>
    </location>
</feature>
<dbReference type="STRING" id="81985.R0GDI5"/>
<gene>
    <name evidence="22" type="ORF">CARUB_v10028073mg</name>
</gene>
<comment type="catalytic activity">
    <reaction evidence="1">
        <text>Hydrolysis of (1-&gt;3)-beta-D-glucosidic linkages in (1-&gt;3)-beta-D-glucans.</text>
        <dbReference type="EC" id="3.2.1.39"/>
    </reaction>
</comment>
<feature type="compositionally biased region" description="Gly residues" evidence="19">
    <location>
        <begin position="713"/>
        <end position="723"/>
    </location>
</feature>
<evidence type="ECO:0000256" key="12">
    <source>
        <dbReference type="ARBA" id="ARBA00023242"/>
    </source>
</evidence>
<keyword evidence="13" id="KW-0326">Glycosidase</keyword>
<evidence type="ECO:0000256" key="10">
    <source>
        <dbReference type="ARBA" id="ARBA00022884"/>
    </source>
</evidence>
<feature type="domain" description="RanBP2-type" evidence="21">
    <location>
        <begin position="577"/>
        <end position="608"/>
    </location>
</feature>
<dbReference type="FunFam" id="3.20.20.80:FF:000008">
    <property type="entry name" value="Glucan endo-1,3-beta-glucosidase 5"/>
    <property type="match status" value="1"/>
</dbReference>
<evidence type="ECO:0000256" key="19">
    <source>
        <dbReference type="SAM" id="MobiDB-lite"/>
    </source>
</evidence>
<comment type="function">
    <text evidence="14">TAFs are components of the transcription factor IID (TFIID) complex that is essential for mediating regulation of RNA polymerase transcription.</text>
</comment>
<evidence type="ECO:0000256" key="7">
    <source>
        <dbReference type="ARBA" id="ARBA00022771"/>
    </source>
</evidence>
<evidence type="ECO:0000313" key="22">
    <source>
        <dbReference type="EMBL" id="EOA14774.1"/>
    </source>
</evidence>
<feature type="compositionally biased region" description="Gly residues" evidence="19">
    <location>
        <begin position="544"/>
        <end position="573"/>
    </location>
</feature>
<evidence type="ECO:0000256" key="11">
    <source>
        <dbReference type="ARBA" id="ARBA00023157"/>
    </source>
</evidence>
<protein>
    <recommendedName>
        <fullName evidence="4">glucan endo-1,3-beta-D-glucosidase</fullName>
        <ecNumber evidence="4">3.2.1.39</ecNumber>
    </recommendedName>
</protein>
<dbReference type="SMART" id="SM00360">
    <property type="entry name" value="RRM"/>
    <property type="match status" value="1"/>
</dbReference>
<dbReference type="SMART" id="SM00768">
    <property type="entry name" value="X8"/>
    <property type="match status" value="1"/>
</dbReference>
<evidence type="ECO:0000256" key="5">
    <source>
        <dbReference type="ARBA" id="ARBA00022723"/>
    </source>
</evidence>
<feature type="compositionally biased region" description="Gly residues" evidence="19">
    <location>
        <begin position="730"/>
        <end position="740"/>
    </location>
</feature>
<dbReference type="Gene3D" id="1.20.58.1040">
    <property type="match status" value="1"/>
</dbReference>
<dbReference type="Gene3D" id="3.20.20.80">
    <property type="entry name" value="Glycosidases"/>
    <property type="match status" value="1"/>
</dbReference>
<evidence type="ECO:0000259" key="21">
    <source>
        <dbReference type="PROSITE" id="PS50199"/>
    </source>
</evidence>
<dbReference type="EMBL" id="KB870812">
    <property type="protein sequence ID" value="EOA14774.1"/>
    <property type="molecule type" value="Genomic_DNA"/>
</dbReference>
<comment type="subcellular location">
    <subcellularLocation>
        <location evidence="2">Nucleus</location>
    </subcellularLocation>
</comment>
<keyword evidence="9" id="KW-0862">Zinc</keyword>
<dbReference type="Proteomes" id="UP000029121">
    <property type="component" value="Unassembled WGS sequence"/>
</dbReference>
<keyword evidence="7 17" id="KW-0863">Zinc-finger</keyword>
<evidence type="ECO:0000256" key="9">
    <source>
        <dbReference type="ARBA" id="ARBA00022833"/>
    </source>
</evidence>
<keyword evidence="8" id="KW-0378">Hydrolase</keyword>
<evidence type="ECO:0000256" key="17">
    <source>
        <dbReference type="PROSITE-ProRule" id="PRU00322"/>
    </source>
</evidence>
<dbReference type="Pfam" id="PF00076">
    <property type="entry name" value="RRM_1"/>
    <property type="match status" value="1"/>
</dbReference>
<dbReference type="GO" id="GO:0042973">
    <property type="term" value="F:glucan endo-1,3-beta-D-glucosidase activity"/>
    <property type="evidence" value="ECO:0007669"/>
    <property type="project" value="UniProtKB-EC"/>
</dbReference>
<dbReference type="InterPro" id="IPR000490">
    <property type="entry name" value="Glyco_hydro_17"/>
</dbReference>
<dbReference type="FunFam" id="4.10.1060.10:FF:000008">
    <property type="entry name" value="TATA-binding protein-associated factor 2N isoform X1"/>
    <property type="match status" value="1"/>
</dbReference>
<dbReference type="InterPro" id="IPR044965">
    <property type="entry name" value="Glyco_hydro_17_plant"/>
</dbReference>
<evidence type="ECO:0000313" key="23">
    <source>
        <dbReference type="Proteomes" id="UP000029121"/>
    </source>
</evidence>
<reference evidence="23" key="1">
    <citation type="journal article" date="2013" name="Nat. Genet.">
        <title>The Capsella rubella genome and the genomic consequences of rapid mating system evolution.</title>
        <authorList>
            <person name="Slotte T."/>
            <person name="Hazzouri K.M."/>
            <person name="Agren J.A."/>
            <person name="Koenig D."/>
            <person name="Maumus F."/>
            <person name="Guo Y.L."/>
            <person name="Steige K."/>
            <person name="Platts A.E."/>
            <person name="Escobar J.S."/>
            <person name="Newman L.K."/>
            <person name="Wang W."/>
            <person name="Mandakova T."/>
            <person name="Vello E."/>
            <person name="Smith L.M."/>
            <person name="Henz S.R."/>
            <person name="Steffen J."/>
            <person name="Takuno S."/>
            <person name="Brandvain Y."/>
            <person name="Coop G."/>
            <person name="Andolfatto P."/>
            <person name="Hu T.T."/>
            <person name="Blanchette M."/>
            <person name="Clark R.M."/>
            <person name="Quesneville H."/>
            <person name="Nordborg M."/>
            <person name="Gaut B.S."/>
            <person name="Lysak M.A."/>
            <person name="Jenkins J."/>
            <person name="Grimwood J."/>
            <person name="Chapman J."/>
            <person name="Prochnik S."/>
            <person name="Shu S."/>
            <person name="Rokhsar D."/>
            <person name="Schmutz J."/>
            <person name="Weigel D."/>
            <person name="Wright S.I."/>
        </authorList>
    </citation>
    <scope>NUCLEOTIDE SEQUENCE [LARGE SCALE GENOMIC DNA]</scope>
    <source>
        <strain evidence="23">cv. Monte Gargano</strain>
    </source>
</reference>
<dbReference type="InterPro" id="IPR001876">
    <property type="entry name" value="Znf_RanBP2"/>
</dbReference>
<keyword evidence="23" id="KW-1185">Reference proteome</keyword>
<dbReference type="InterPro" id="IPR036443">
    <property type="entry name" value="Znf_RanBP2_sf"/>
</dbReference>
<dbReference type="GO" id="GO:0008270">
    <property type="term" value="F:zinc ion binding"/>
    <property type="evidence" value="ECO:0007669"/>
    <property type="project" value="UniProtKB-KW"/>
</dbReference>
<name>R0GDI5_9BRAS</name>
<dbReference type="Pfam" id="PF07983">
    <property type="entry name" value="X8"/>
    <property type="match status" value="1"/>
</dbReference>
<feature type="non-terminal residue" evidence="22">
    <location>
        <position position="1"/>
    </location>
</feature>
<evidence type="ECO:0000256" key="18">
    <source>
        <dbReference type="RuleBase" id="RU004335"/>
    </source>
</evidence>
<keyword evidence="11" id="KW-1015">Disulfide bond</keyword>
<dbReference type="PROSITE" id="PS50199">
    <property type="entry name" value="ZF_RANBP2_2"/>
    <property type="match status" value="1"/>
</dbReference>
<evidence type="ECO:0000256" key="15">
    <source>
        <dbReference type="ARBA" id="ARBA00061442"/>
    </source>
</evidence>
<dbReference type="Pfam" id="PF00641">
    <property type="entry name" value="Zn_ribbon_RanBP"/>
    <property type="match status" value="1"/>
</dbReference>
<dbReference type="PROSITE" id="PS01358">
    <property type="entry name" value="ZF_RANBP2_1"/>
    <property type="match status" value="1"/>
</dbReference>
<keyword evidence="5" id="KW-0479">Metal-binding</keyword>
<feature type="compositionally biased region" description="Gly residues" evidence="19">
    <location>
        <begin position="610"/>
        <end position="636"/>
    </location>
</feature>
<comment type="similarity">
    <text evidence="15">Belongs to the TAF15 family.</text>
</comment>
<evidence type="ECO:0000259" key="20">
    <source>
        <dbReference type="PROSITE" id="PS50102"/>
    </source>
</evidence>
<dbReference type="GO" id="GO:0005975">
    <property type="term" value="P:carbohydrate metabolic process"/>
    <property type="evidence" value="ECO:0007669"/>
    <property type="project" value="InterPro"/>
</dbReference>
<dbReference type="InterPro" id="IPR000504">
    <property type="entry name" value="RRM_dom"/>
</dbReference>
<evidence type="ECO:0000256" key="14">
    <source>
        <dbReference type="ARBA" id="ARBA00058775"/>
    </source>
</evidence>
<evidence type="ECO:0000256" key="8">
    <source>
        <dbReference type="ARBA" id="ARBA00022801"/>
    </source>
</evidence>
<dbReference type="GO" id="GO:0005634">
    <property type="term" value="C:nucleus"/>
    <property type="evidence" value="ECO:0007669"/>
    <property type="project" value="UniProtKB-SubCell"/>
</dbReference>
<feature type="region of interest" description="Disordered" evidence="19">
    <location>
        <begin position="602"/>
        <end position="762"/>
    </location>
</feature>
<organism evidence="22 23">
    <name type="scientific">Capsella rubella</name>
    <dbReference type="NCBI Taxonomy" id="81985"/>
    <lineage>
        <taxon>Eukaryota</taxon>
        <taxon>Viridiplantae</taxon>
        <taxon>Streptophyta</taxon>
        <taxon>Embryophyta</taxon>
        <taxon>Tracheophyta</taxon>
        <taxon>Spermatophyta</taxon>
        <taxon>Magnoliopsida</taxon>
        <taxon>eudicotyledons</taxon>
        <taxon>Gunneridae</taxon>
        <taxon>Pentapetalae</taxon>
        <taxon>rosids</taxon>
        <taxon>malvids</taxon>
        <taxon>Brassicales</taxon>
        <taxon>Brassicaceae</taxon>
        <taxon>Camelineae</taxon>
        <taxon>Capsella</taxon>
    </lineage>
</organism>
<dbReference type="InterPro" id="IPR017853">
    <property type="entry name" value="GH"/>
</dbReference>
<evidence type="ECO:0000256" key="2">
    <source>
        <dbReference type="ARBA" id="ARBA00004123"/>
    </source>
</evidence>
<feature type="compositionally biased region" description="Basic and acidic residues" evidence="19">
    <location>
        <begin position="637"/>
        <end position="649"/>
    </location>
</feature>
<dbReference type="GO" id="GO:0003723">
    <property type="term" value="F:RNA binding"/>
    <property type="evidence" value="ECO:0007669"/>
    <property type="project" value="UniProtKB-UniRule"/>
</dbReference>
<dbReference type="SUPFAM" id="SSF51445">
    <property type="entry name" value="(Trans)glycosidases"/>
    <property type="match status" value="1"/>
</dbReference>
<proteinExistence type="inferred from homology"/>
<feature type="region of interest" description="Disordered" evidence="19">
    <location>
        <begin position="865"/>
        <end position="918"/>
    </location>
</feature>